<evidence type="ECO:0000313" key="8">
    <source>
        <dbReference type="Proteomes" id="UP001150217"/>
    </source>
</evidence>
<keyword evidence="4" id="KW-0175">Coiled coil</keyword>
<keyword evidence="8" id="KW-1185">Reference proteome</keyword>
<dbReference type="Gene3D" id="3.10.260.10">
    <property type="entry name" value="Transcription regulator HTH, APSES-type DNA-binding domain"/>
    <property type="match status" value="1"/>
</dbReference>
<feature type="region of interest" description="Disordered" evidence="5">
    <location>
        <begin position="744"/>
        <end position="773"/>
    </location>
</feature>
<dbReference type="PROSITE" id="PS50297">
    <property type="entry name" value="ANK_REP_REGION"/>
    <property type="match status" value="2"/>
</dbReference>
<accession>A0ABQ8VB45</accession>
<proteinExistence type="predicted"/>
<dbReference type="SMART" id="SM01252">
    <property type="entry name" value="KilA-N"/>
    <property type="match status" value="1"/>
</dbReference>
<name>A0ABQ8VB45_9AGAR</name>
<dbReference type="PROSITE" id="PS51299">
    <property type="entry name" value="HTH_APSES"/>
    <property type="match status" value="1"/>
</dbReference>
<evidence type="ECO:0000313" key="7">
    <source>
        <dbReference type="EMBL" id="KAJ4481785.1"/>
    </source>
</evidence>
<feature type="compositionally biased region" description="Acidic residues" evidence="5">
    <location>
        <begin position="703"/>
        <end position="718"/>
    </location>
</feature>
<keyword evidence="1" id="KW-0677">Repeat</keyword>
<dbReference type="EMBL" id="JANVFT010000058">
    <property type="protein sequence ID" value="KAJ4481785.1"/>
    <property type="molecule type" value="Genomic_DNA"/>
</dbReference>
<evidence type="ECO:0000259" key="6">
    <source>
        <dbReference type="PROSITE" id="PS51299"/>
    </source>
</evidence>
<sequence length="867" mass="93644">MQPARPAANANQPPVRIYNAVYSSVQVYECMIRGIAVMRRRGDSYVNATQILKVAGIDKGRRTKILEKEILPGKHEIVQGGYGKYQGTWIPIDRGRDIALQYGVLPLLAPLFDFTPSTSSLSALPMTAPNLAGVTPRPLSASSSYGSLSGSYLPGVLAPPPIMPGSALRLLNQGRAQGLFTPSTSAAHGSSRFTQVSPAPGQSHSPFSPASATPPPPNTLKRPRSDPESTTPAPPVDVPMSDGTRPSSTGAQTNGAAASDDGPSPAKRLRKESAPPEPISSFTRAATVITPSNPRPASASSGGAPPATPTTTSEREHIPRFATKPTYPRNLDLSAPLKDTRRAAVIASIYQGDDPVAVLNLLREIASFPANGIHGGTTPTPSNNGRTIDVDTILDEQGHNALHLASSLSRVSTVQALLSHGADVHRGNHLGETPLMRTMLSTHSYNAQSLPTILQTGLHQSILTVDTSRKSVLHHIVSLAGVKGRAMVARYYLDQIFYWIAKEMMGDFGCIVDLQDEHGDTALNIAARVGSRTLVRTLVDVGANKTLSNKLGLRPGDFGVESEELSVGHKAEDIVQMLRPAAPAPIQKSQDVIADMTAMVQSLATDFQAEIKVKQDALDVTQAHLRAATRELSEQRKQIQSWQARCTELDLVAQRVKNLEKAIEEEDTWDWTGRSGTTSFNKSDKPDKEISKEAQRPGRPMEEDIDADASADDDDEAMPLDASTNPMSTLSIATSPAFRYRGAASSLTGKSRSSEQFDITQNPSSDADQDFPIPMGNDVETLIKLRRMKMWHVRVEELMEERLKSLRGMSAEKEYMCRKIVALCTGMAIDKVEDMLDNLVIAMESEANIVDIGRVSGFMQKVRDGIL</sequence>
<dbReference type="InterPro" id="IPR036887">
    <property type="entry name" value="HTH_APSES_sf"/>
</dbReference>
<reference evidence="7" key="1">
    <citation type="submission" date="2022-08" db="EMBL/GenBank/DDBJ databases">
        <title>A Global Phylogenomic Analysis of the Shiitake Genus Lentinula.</title>
        <authorList>
            <consortium name="DOE Joint Genome Institute"/>
            <person name="Sierra-Patev S."/>
            <person name="Min B."/>
            <person name="Naranjo-Ortiz M."/>
            <person name="Looney B."/>
            <person name="Konkel Z."/>
            <person name="Slot J.C."/>
            <person name="Sakamoto Y."/>
            <person name="Steenwyk J.L."/>
            <person name="Rokas A."/>
            <person name="Carro J."/>
            <person name="Camarero S."/>
            <person name="Ferreira P."/>
            <person name="Molpeceres G."/>
            <person name="Ruiz-Duenas F.J."/>
            <person name="Serrano A."/>
            <person name="Henrissat B."/>
            <person name="Drula E."/>
            <person name="Hughes K.W."/>
            <person name="Mata J.L."/>
            <person name="Ishikawa N.K."/>
            <person name="Vargas-Isla R."/>
            <person name="Ushijima S."/>
            <person name="Smith C.A."/>
            <person name="Ahrendt S."/>
            <person name="Andreopoulos W."/>
            <person name="He G."/>
            <person name="Labutti K."/>
            <person name="Lipzen A."/>
            <person name="Ng V."/>
            <person name="Riley R."/>
            <person name="Sandor L."/>
            <person name="Barry K."/>
            <person name="Martinez A.T."/>
            <person name="Xiao Y."/>
            <person name="Gibbons J.G."/>
            <person name="Terashima K."/>
            <person name="Grigoriev I.V."/>
            <person name="Hibbett D.S."/>
        </authorList>
    </citation>
    <scope>NUCLEOTIDE SEQUENCE</scope>
    <source>
        <strain evidence="7">RHP3577 ss4</strain>
    </source>
</reference>
<evidence type="ECO:0000256" key="3">
    <source>
        <dbReference type="PROSITE-ProRule" id="PRU00023"/>
    </source>
</evidence>
<feature type="compositionally biased region" description="Polar residues" evidence="5">
    <location>
        <begin position="244"/>
        <end position="256"/>
    </location>
</feature>
<feature type="compositionally biased region" description="Polar residues" evidence="5">
    <location>
        <begin position="280"/>
        <end position="292"/>
    </location>
</feature>
<comment type="caution">
    <text evidence="7">The sequence shown here is derived from an EMBL/GenBank/DDBJ whole genome shotgun (WGS) entry which is preliminary data.</text>
</comment>
<dbReference type="InterPro" id="IPR036770">
    <property type="entry name" value="Ankyrin_rpt-contain_sf"/>
</dbReference>
<gene>
    <name evidence="7" type="ORF">C8R41DRAFT_841362</name>
</gene>
<feature type="compositionally biased region" description="Polar residues" evidence="5">
    <location>
        <begin position="745"/>
        <end position="766"/>
    </location>
</feature>
<dbReference type="SMART" id="SM00248">
    <property type="entry name" value="ANK"/>
    <property type="match status" value="2"/>
</dbReference>
<dbReference type="PANTHER" id="PTHR43828">
    <property type="entry name" value="ASPARAGINASE"/>
    <property type="match status" value="1"/>
</dbReference>
<feature type="repeat" description="ANK" evidence="3">
    <location>
        <begin position="518"/>
        <end position="550"/>
    </location>
</feature>
<organism evidence="7 8">
    <name type="scientific">Lentinula lateritia</name>
    <dbReference type="NCBI Taxonomy" id="40482"/>
    <lineage>
        <taxon>Eukaryota</taxon>
        <taxon>Fungi</taxon>
        <taxon>Dikarya</taxon>
        <taxon>Basidiomycota</taxon>
        <taxon>Agaricomycotina</taxon>
        <taxon>Agaricomycetes</taxon>
        <taxon>Agaricomycetidae</taxon>
        <taxon>Agaricales</taxon>
        <taxon>Marasmiineae</taxon>
        <taxon>Omphalotaceae</taxon>
        <taxon>Lentinula</taxon>
    </lineage>
</organism>
<feature type="compositionally biased region" description="Polar residues" evidence="5">
    <location>
        <begin position="180"/>
        <end position="202"/>
    </location>
</feature>
<feature type="coiled-coil region" evidence="4">
    <location>
        <begin position="618"/>
        <end position="645"/>
    </location>
</feature>
<feature type="compositionally biased region" description="Basic and acidic residues" evidence="5">
    <location>
        <begin position="682"/>
        <end position="702"/>
    </location>
</feature>
<feature type="region of interest" description="Disordered" evidence="5">
    <location>
        <begin position="670"/>
        <end position="729"/>
    </location>
</feature>
<dbReference type="Pfam" id="PF04383">
    <property type="entry name" value="KilA-N"/>
    <property type="match status" value="1"/>
</dbReference>
<dbReference type="Gene3D" id="1.25.40.20">
    <property type="entry name" value="Ankyrin repeat-containing domain"/>
    <property type="match status" value="1"/>
</dbReference>
<keyword evidence="2 3" id="KW-0040">ANK repeat</keyword>
<evidence type="ECO:0000256" key="5">
    <source>
        <dbReference type="SAM" id="MobiDB-lite"/>
    </source>
</evidence>
<dbReference type="InterPro" id="IPR018004">
    <property type="entry name" value="KilA/APSES_HTH"/>
</dbReference>
<feature type="region of interest" description="Disordered" evidence="5">
    <location>
        <begin position="180"/>
        <end position="334"/>
    </location>
</feature>
<evidence type="ECO:0000256" key="2">
    <source>
        <dbReference type="ARBA" id="ARBA00023043"/>
    </source>
</evidence>
<dbReference type="SUPFAM" id="SSF54616">
    <property type="entry name" value="DNA-binding domain of Mlu1-box binding protein MBP1"/>
    <property type="match status" value="1"/>
</dbReference>
<feature type="repeat" description="ANK" evidence="3">
    <location>
        <begin position="397"/>
        <end position="429"/>
    </location>
</feature>
<evidence type="ECO:0000256" key="4">
    <source>
        <dbReference type="SAM" id="Coils"/>
    </source>
</evidence>
<dbReference type="PROSITE" id="PS50088">
    <property type="entry name" value="ANK_REPEAT"/>
    <property type="match status" value="2"/>
</dbReference>
<dbReference type="PANTHER" id="PTHR43828:SF3">
    <property type="entry name" value="CHROMO DOMAIN-CONTAINING PROTEIN"/>
    <property type="match status" value="1"/>
</dbReference>
<dbReference type="Pfam" id="PF00023">
    <property type="entry name" value="Ank"/>
    <property type="match status" value="1"/>
</dbReference>
<dbReference type="InterPro" id="IPR003163">
    <property type="entry name" value="Tscrpt_reg_HTH_APSES-type"/>
</dbReference>
<dbReference type="InterPro" id="IPR002110">
    <property type="entry name" value="Ankyrin_rpt"/>
</dbReference>
<dbReference type="SUPFAM" id="SSF48403">
    <property type="entry name" value="Ankyrin repeat"/>
    <property type="match status" value="1"/>
</dbReference>
<dbReference type="InterPro" id="IPR051642">
    <property type="entry name" value="SWI6-like"/>
</dbReference>
<feature type="compositionally biased region" description="Low complexity" evidence="5">
    <location>
        <begin position="296"/>
        <end position="312"/>
    </location>
</feature>
<protein>
    <recommendedName>
        <fullName evidence="6">HTH APSES-type domain-containing protein</fullName>
    </recommendedName>
</protein>
<dbReference type="Proteomes" id="UP001150217">
    <property type="component" value="Unassembled WGS sequence"/>
</dbReference>
<feature type="domain" description="HTH APSES-type" evidence="6">
    <location>
        <begin position="17"/>
        <end position="125"/>
    </location>
</feature>
<evidence type="ECO:0000256" key="1">
    <source>
        <dbReference type="ARBA" id="ARBA00022737"/>
    </source>
</evidence>